<feature type="domain" description="Carrier" evidence="3">
    <location>
        <begin position="1086"/>
        <end position="1160"/>
    </location>
</feature>
<dbReference type="InterPro" id="IPR042099">
    <property type="entry name" value="ANL_N_sf"/>
</dbReference>
<dbReference type="Gene3D" id="3.30.559.10">
    <property type="entry name" value="Chloramphenicol acetyltransferase-like domain"/>
    <property type="match status" value="1"/>
</dbReference>
<dbReference type="Pfam" id="PF13193">
    <property type="entry name" value="AMP-binding_C"/>
    <property type="match status" value="1"/>
</dbReference>
<dbReference type="InterPro" id="IPR009081">
    <property type="entry name" value="PP-bd_ACP"/>
</dbReference>
<dbReference type="InterPro" id="IPR001242">
    <property type="entry name" value="Condensation_dom"/>
</dbReference>
<dbReference type="PANTHER" id="PTHR45527:SF1">
    <property type="entry name" value="FATTY ACID SYNTHASE"/>
    <property type="match status" value="1"/>
</dbReference>
<evidence type="ECO:0000313" key="4">
    <source>
        <dbReference type="EMBL" id="AFV52191.1"/>
    </source>
</evidence>
<dbReference type="SUPFAM" id="SSF52777">
    <property type="entry name" value="CoA-dependent acyltransferases"/>
    <property type="match status" value="2"/>
</dbReference>
<feature type="region of interest" description="Disordered" evidence="2">
    <location>
        <begin position="580"/>
        <end position="720"/>
    </location>
</feature>
<dbReference type="SUPFAM" id="SSF47336">
    <property type="entry name" value="ACP-like"/>
    <property type="match status" value="1"/>
</dbReference>
<dbReference type="GO" id="GO:0005829">
    <property type="term" value="C:cytosol"/>
    <property type="evidence" value="ECO:0007669"/>
    <property type="project" value="TreeGrafter"/>
</dbReference>
<dbReference type="PANTHER" id="PTHR45527">
    <property type="entry name" value="NONRIBOSOMAL PEPTIDE SYNTHETASE"/>
    <property type="match status" value="1"/>
</dbReference>
<dbReference type="Gene3D" id="3.30.559.30">
    <property type="entry name" value="Nonribosomal peptide synthetase, condensation domain"/>
    <property type="match status" value="1"/>
</dbReference>
<dbReference type="GO" id="GO:0009366">
    <property type="term" value="C:enterobactin synthetase complex"/>
    <property type="evidence" value="ECO:0007669"/>
    <property type="project" value="TreeGrafter"/>
</dbReference>
<dbReference type="Gene3D" id="3.30.300.30">
    <property type="match status" value="1"/>
</dbReference>
<dbReference type="GO" id="GO:0047527">
    <property type="term" value="F:2,3-dihydroxybenzoate-serine ligase activity"/>
    <property type="evidence" value="ECO:0007669"/>
    <property type="project" value="TreeGrafter"/>
</dbReference>
<feature type="compositionally biased region" description="Pro residues" evidence="2">
    <location>
        <begin position="586"/>
        <end position="599"/>
    </location>
</feature>
<dbReference type="KEGG" id="ag:AFV52191"/>
<protein>
    <submittedName>
        <fullName evidence="4">NRPS adenylation domain</fullName>
    </submittedName>
</protein>
<dbReference type="Pfam" id="PF00501">
    <property type="entry name" value="AMP-binding"/>
    <property type="match status" value="2"/>
</dbReference>
<dbReference type="GO" id="GO:0043041">
    <property type="term" value="P:amino acid activation for nonribosomal peptide biosynthetic process"/>
    <property type="evidence" value="ECO:0007669"/>
    <property type="project" value="TreeGrafter"/>
</dbReference>
<dbReference type="AlphaFoldDB" id="K4PC57"/>
<dbReference type="Gene3D" id="1.10.1200.10">
    <property type="entry name" value="ACP-like"/>
    <property type="match status" value="1"/>
</dbReference>
<proteinExistence type="predicted"/>
<dbReference type="PROSITE" id="PS00455">
    <property type="entry name" value="AMP_BINDING"/>
    <property type="match status" value="1"/>
</dbReference>
<dbReference type="Gene3D" id="3.40.50.12780">
    <property type="entry name" value="N-terminal domain of ligase-like"/>
    <property type="match status" value="2"/>
</dbReference>
<dbReference type="EMBL" id="JX679499">
    <property type="protein sequence ID" value="AFV52191.1"/>
    <property type="molecule type" value="Genomic_DNA"/>
</dbReference>
<evidence type="ECO:0000256" key="1">
    <source>
        <dbReference type="ARBA" id="ARBA00001957"/>
    </source>
</evidence>
<evidence type="ECO:0000256" key="2">
    <source>
        <dbReference type="SAM" id="MobiDB-lite"/>
    </source>
</evidence>
<comment type="cofactor">
    <cofactor evidence="1">
        <name>pantetheine 4'-phosphate</name>
        <dbReference type="ChEBI" id="CHEBI:47942"/>
    </cofactor>
</comment>
<dbReference type="Pfam" id="PF00550">
    <property type="entry name" value="PP-binding"/>
    <property type="match status" value="1"/>
</dbReference>
<dbReference type="InterPro" id="IPR036736">
    <property type="entry name" value="ACP-like_sf"/>
</dbReference>
<feature type="compositionally biased region" description="Low complexity" evidence="2">
    <location>
        <begin position="678"/>
        <end position="687"/>
    </location>
</feature>
<feature type="compositionally biased region" description="Acidic residues" evidence="2">
    <location>
        <begin position="705"/>
        <end position="714"/>
    </location>
</feature>
<dbReference type="InterPro" id="IPR045851">
    <property type="entry name" value="AMP-bd_C_sf"/>
</dbReference>
<dbReference type="Pfam" id="PF00668">
    <property type="entry name" value="Condensation"/>
    <property type="match status" value="1"/>
</dbReference>
<dbReference type="InterPro" id="IPR000873">
    <property type="entry name" value="AMP-dep_synth/lig_dom"/>
</dbReference>
<dbReference type="GO" id="GO:0008610">
    <property type="term" value="P:lipid biosynthetic process"/>
    <property type="evidence" value="ECO:0007669"/>
    <property type="project" value="UniProtKB-ARBA"/>
</dbReference>
<dbReference type="PROSITE" id="PS50075">
    <property type="entry name" value="CARRIER"/>
    <property type="match status" value="1"/>
</dbReference>
<feature type="compositionally biased region" description="Basic and acidic residues" evidence="2">
    <location>
        <begin position="695"/>
        <end position="704"/>
    </location>
</feature>
<dbReference type="SUPFAM" id="SSF56801">
    <property type="entry name" value="Acetyl-CoA synthetase-like"/>
    <property type="match status" value="1"/>
</dbReference>
<reference evidence="4" key="1">
    <citation type="journal article" date="2013" name="Proc. Natl. Acad. Sci. U.S.A.">
        <title>A new member of the 4-methylideneimidazole-5-one-containing aminomutase family from the enediyne kedarcidin biosynthetic pathway.</title>
        <authorList>
            <person name="Huang S.X."/>
            <person name="Lohman J.R."/>
            <person name="Huang T."/>
            <person name="Shen B."/>
        </authorList>
    </citation>
    <scope>NUCLEOTIDE SEQUENCE</scope>
    <source>
        <strain evidence="4">ATCC 53650</strain>
    </source>
</reference>
<dbReference type="InterPro" id="IPR023213">
    <property type="entry name" value="CAT-like_dom_sf"/>
</dbReference>
<sequence>MTAPRRPSTADQPATPAQQGLWFLHELLPDSALNTCFAYDVTGPLDVDALRAAWRTLLRRHDALRCSVREVGGLPVLDATGPGADAVVVDLAGDAAAAERRRAEIAATPFDLAAGGPVTLTVLRVHDRRHLVVLAAHRLVADESSLAVLVDELGRCYADPGAHLPPAPRFTDRGPVGEEAAALRRWWRAALAAGPAPAAVPADRVRPAEPSRAAGEIRFDWGPDLGRALAERSAAEGAAPEVFLLAGFLALLSRYGGERRVSVGHLVDARPVGGRSERVVGPFGNLVLVDADVDPTASFGDLARHVDWRRADALAHRQLPYSDVVRLLGGPRSVDRIPLCDTTFAVETVPELWLPGLVAHGTRVGTGGLLTDVALTVEPVGTAVRGRLEYRENRYDATTAATVLAQWRTLLTAALRHPATPVGELPLETPGQAAAAVRAADFVGGAPEPRRPVHVAVREQAAHLPDAPAVSWQGEVVTYAELTTRAGALAARLRPGGGPVAVRVPTGPEHVVALLGAFTAGGHVVCLGGGVTGGRDREILAELRPPCLVVADARDAAGELARWYREEIGGQVVAVADAVPDDEPHPAVPAPRLPIPPGAALPDLIPSGPADRNPPGNALGGEPRGGPRSAPGSVLGVRPRDEPSDVTADDPTTAPDDESFAGPRSAPGSVLGVGPGGSPDSAPPGVVRGAAPRGDTADDAPHDEPGDEPDDGPGDEANGLDDLAYVVHTSGSTGRPKGIAHTHASFAQFVDWVVTELGIGPGARVAQWSAPGYDASLCQIFTPLVAGATLCPVPDKVRVDPRKLVRWLVDERVTLFETVPSFARQLLKALRERDPELPRPALRQLLLAGEPLPGELAGRLRAELPGVRLINLYGPTEAILATWHDVTTPVRGMVPIGRPLPGRQVLVLDDHDRPCAPGVPGQLVIRSPYVTTGYVGGGGERAFRRLRDDDPLPCYRTGDIGRQRWDGLLEFQDRRDAQVKFFGNRLELTSLEAALTDHPSVAQCAIVPVVDGDGLVVRLAAHVVPEPTAPREAAALAAPLRAHLRERFGTATPPMAFTAVADLPRTASGKLDRRRLPAPPAAPAVRAAEAVESAVAALWTELVGTTPAPDDSLFAHGGHSLLLLHLLDRVHARFGVRIHLRDCLARPTVAEFAALVAAADVAAARTTTNEQ</sequence>
<dbReference type="InterPro" id="IPR025110">
    <property type="entry name" value="AMP-bd_C"/>
</dbReference>
<dbReference type="GO" id="GO:0009239">
    <property type="term" value="P:enterobactin biosynthetic process"/>
    <property type="evidence" value="ECO:0007669"/>
    <property type="project" value="TreeGrafter"/>
</dbReference>
<accession>K4PC57</accession>
<dbReference type="InterPro" id="IPR020845">
    <property type="entry name" value="AMP-binding_CS"/>
</dbReference>
<organism evidence="4">
    <name type="scientific">Streptoalloteichus sp. ATCC 53650</name>
    <dbReference type="NCBI Taxonomy" id="756733"/>
    <lineage>
        <taxon>Bacteria</taxon>
        <taxon>Bacillati</taxon>
        <taxon>Actinomycetota</taxon>
        <taxon>Actinomycetes</taxon>
        <taxon>Pseudonocardiales</taxon>
        <taxon>Pseudonocardiaceae</taxon>
        <taxon>Streptoalloteichus</taxon>
    </lineage>
</organism>
<evidence type="ECO:0000259" key="3">
    <source>
        <dbReference type="PROSITE" id="PS50075"/>
    </source>
</evidence>
<name>K4PC57_9PSEU</name>
<dbReference type="GO" id="GO:0031177">
    <property type="term" value="F:phosphopantetheine binding"/>
    <property type="evidence" value="ECO:0007669"/>
    <property type="project" value="TreeGrafter"/>
</dbReference>